<dbReference type="AlphaFoldDB" id="A0AAD8WPE3"/>
<dbReference type="Proteomes" id="UP001231189">
    <property type="component" value="Unassembled WGS sequence"/>
</dbReference>
<dbReference type="PANTHER" id="PTHR44259:SF99">
    <property type="entry name" value="OS01G0942200 PROTEIN"/>
    <property type="match status" value="1"/>
</dbReference>
<organism evidence="2 3">
    <name type="scientific">Lolium multiflorum</name>
    <name type="common">Italian ryegrass</name>
    <name type="synonym">Lolium perenne subsp. multiflorum</name>
    <dbReference type="NCBI Taxonomy" id="4521"/>
    <lineage>
        <taxon>Eukaryota</taxon>
        <taxon>Viridiplantae</taxon>
        <taxon>Streptophyta</taxon>
        <taxon>Embryophyta</taxon>
        <taxon>Tracheophyta</taxon>
        <taxon>Spermatophyta</taxon>
        <taxon>Magnoliopsida</taxon>
        <taxon>Liliopsida</taxon>
        <taxon>Poales</taxon>
        <taxon>Poaceae</taxon>
        <taxon>BOP clade</taxon>
        <taxon>Pooideae</taxon>
        <taxon>Poodae</taxon>
        <taxon>Poeae</taxon>
        <taxon>Poeae Chloroplast Group 2 (Poeae type)</taxon>
        <taxon>Loliodinae</taxon>
        <taxon>Loliinae</taxon>
        <taxon>Lolium</taxon>
    </lineage>
</organism>
<sequence>MSAHAAAAASDWSSLFPELLEDIARRVGEDDRNRDRAAFAAVCRPWRRASSATGARLNRHSLHLVSLRPGASAVDFSSRHGEVVKTAYLGSDDVGTEGGARPHRVIGCSRGWLVVVDRACGASLLEPVVDGRRLPLPSVTSFDCGFITPIAGMYGTAGFSVDNHAYRSHIRCPRKKVSPPETVTIQAMRDEFFYKAALAATGNQPESFTVMVIHSGGSGLAFARPGDKSWTSVRTSASTRYADVIHHNGAFHTLTRGDGSIEAWEKVDGRRNLKPRLVTGPVVTWEFKRCVEFHSETFRQQAYYEGARYLAERDDGGGGLLVVSTVAIFDDGNALRTRRFKVFGVDEREGEWRALQDVGDEVALLVGINHGRRVSTREYPCLKPNCVYYVLRSFAPEFDAMDEDGHDGEECLRYESGVYDLRSGVPSRKSVFRRAGGGHPVWFVPPVAAPRR</sequence>
<name>A0AAD8WPE3_LOLMU</name>
<dbReference type="InterPro" id="IPR050942">
    <property type="entry name" value="F-box_BR-signaling"/>
</dbReference>
<comment type="caution">
    <text evidence="2">The sequence shown here is derived from an EMBL/GenBank/DDBJ whole genome shotgun (WGS) entry which is preliminary data.</text>
</comment>
<gene>
    <name evidence="2" type="ORF">QYE76_057946</name>
</gene>
<dbReference type="InterPro" id="IPR005174">
    <property type="entry name" value="KIB1-4_b-propeller"/>
</dbReference>
<keyword evidence="3" id="KW-1185">Reference proteome</keyword>
<feature type="domain" description="KIB1-4 beta-propeller" evidence="1">
    <location>
        <begin position="100"/>
        <end position="420"/>
    </location>
</feature>
<dbReference type="Pfam" id="PF03478">
    <property type="entry name" value="Beta-prop_KIB1-4"/>
    <property type="match status" value="1"/>
</dbReference>
<evidence type="ECO:0000259" key="1">
    <source>
        <dbReference type="Pfam" id="PF03478"/>
    </source>
</evidence>
<dbReference type="Gene3D" id="1.20.1280.50">
    <property type="match status" value="1"/>
</dbReference>
<dbReference type="EMBL" id="JAUUTY010000003">
    <property type="protein sequence ID" value="KAK1669787.1"/>
    <property type="molecule type" value="Genomic_DNA"/>
</dbReference>
<dbReference type="PANTHER" id="PTHR44259">
    <property type="entry name" value="OS07G0183000 PROTEIN-RELATED"/>
    <property type="match status" value="1"/>
</dbReference>
<accession>A0AAD8WPE3</accession>
<protein>
    <recommendedName>
        <fullName evidence="1">KIB1-4 beta-propeller domain-containing protein</fullName>
    </recommendedName>
</protein>
<proteinExistence type="predicted"/>
<reference evidence="2" key="1">
    <citation type="submission" date="2023-07" db="EMBL/GenBank/DDBJ databases">
        <title>A chromosome-level genome assembly of Lolium multiflorum.</title>
        <authorList>
            <person name="Chen Y."/>
            <person name="Copetti D."/>
            <person name="Kolliker R."/>
            <person name="Studer B."/>
        </authorList>
    </citation>
    <scope>NUCLEOTIDE SEQUENCE</scope>
    <source>
        <strain evidence="2">02402/16</strain>
        <tissue evidence="2">Leaf</tissue>
    </source>
</reference>
<evidence type="ECO:0000313" key="2">
    <source>
        <dbReference type="EMBL" id="KAK1669787.1"/>
    </source>
</evidence>
<evidence type="ECO:0000313" key="3">
    <source>
        <dbReference type="Proteomes" id="UP001231189"/>
    </source>
</evidence>